<evidence type="ECO:0000256" key="7">
    <source>
        <dbReference type="ARBA" id="ARBA00023026"/>
    </source>
</evidence>
<keyword evidence="7" id="KW-0843">Virulence</keyword>
<keyword evidence="5 11" id="KW-0378">Hydrolase</keyword>
<evidence type="ECO:0000313" key="15">
    <source>
        <dbReference type="Proteomes" id="UP000710440"/>
    </source>
</evidence>
<dbReference type="AlphaFoldDB" id="A0A9P3BS93"/>
<gene>
    <name evidence="14" type="ORF">Aspvir_005399</name>
</gene>
<dbReference type="Pfam" id="PF00704">
    <property type="entry name" value="Glyco_hydro_18"/>
    <property type="match status" value="1"/>
</dbReference>
<dbReference type="GO" id="GO:0000272">
    <property type="term" value="P:polysaccharide catabolic process"/>
    <property type="evidence" value="ECO:0007669"/>
    <property type="project" value="UniProtKB-KW"/>
</dbReference>
<feature type="region of interest" description="Disordered" evidence="12">
    <location>
        <begin position="679"/>
        <end position="710"/>
    </location>
</feature>
<accession>A0A9P3BS93</accession>
<dbReference type="InterPro" id="IPR001579">
    <property type="entry name" value="Glyco_hydro_18_chit_AS"/>
</dbReference>
<dbReference type="EMBL" id="BOPL01000003">
    <property type="protein sequence ID" value="GIK01365.1"/>
    <property type="molecule type" value="Genomic_DNA"/>
</dbReference>
<dbReference type="PROSITE" id="PS51910">
    <property type="entry name" value="GH18_2"/>
    <property type="match status" value="1"/>
</dbReference>
<dbReference type="GO" id="GO:0008061">
    <property type="term" value="F:chitin binding"/>
    <property type="evidence" value="ECO:0007669"/>
    <property type="project" value="UniProtKB-KW"/>
</dbReference>
<comment type="catalytic activity">
    <reaction evidence="1">
        <text>Random endo-hydrolysis of N-acetyl-beta-D-glucosaminide (1-&gt;4)-beta-linkages in chitin and chitodextrins.</text>
        <dbReference type="EC" id="3.2.1.14"/>
    </reaction>
</comment>
<evidence type="ECO:0000256" key="3">
    <source>
        <dbReference type="ARBA" id="ARBA00012729"/>
    </source>
</evidence>
<evidence type="ECO:0000259" key="13">
    <source>
        <dbReference type="PROSITE" id="PS51910"/>
    </source>
</evidence>
<dbReference type="InterPro" id="IPR029070">
    <property type="entry name" value="Chitinase_insertion_sf"/>
</dbReference>
<dbReference type="Gene3D" id="3.10.50.10">
    <property type="match status" value="1"/>
</dbReference>
<evidence type="ECO:0000256" key="11">
    <source>
        <dbReference type="RuleBase" id="RU000489"/>
    </source>
</evidence>
<evidence type="ECO:0000256" key="2">
    <source>
        <dbReference type="ARBA" id="ARBA00008682"/>
    </source>
</evidence>
<dbReference type="PANTHER" id="PTHR11177">
    <property type="entry name" value="CHITINASE"/>
    <property type="match status" value="1"/>
</dbReference>
<sequence>MAPCQGPQGADGLVFLTVRAFLAWESVQLASGLGGFCGSTDDFCGTGCQKEYGGCGEPKRPECAITSGRNKRVVGYYESWASTRACQRVNPEDLDVGGYTHINFAFAFFDPVDYRIAPMGGHSEDLFARFTALKNGNPGLQTWISIGGWSFTDPGPTRTAFSEMVSSEGRRRKFIMEVMHFMRYYGFDGVDLDWEYPQADDRGGAPDDKENYAMLVLEMRSAFGSEFGITMTIPASYWYLQHYDFHNMEGLVDWFNLMSYDIHGTWDKDSKFVGPYIAPHTNVTEIDMGLDLLWRARVPPSKVVMGMAFYGRSFRLKDPACNQPNGQCEFVYENGMGAAPGPCSKASGILNLAEIQDIVYENNLTPYWDQKAMVKWITWDQDQWVSYDDEDTLRGKRDFAQYRCLGGYMVWAMDQVDTKTNPHISDALGLTSAQRKIAAQLRANQKAQEICYTTECGESCAQGTNPVETLIGQTSSIPTGDEDFCPDYQVRTLCCADGTTVGMCRWEGYRGLALPCYSGCRQDEIELVKSSSFLAGKSEYICSGNSFASFCCSGFRPPPLNANSAIGSDSDSSGDGTSAELDDLGAKLGDAAKGMAMSAAENEALDLAAKAFCRIAVPLLEAGLDAVEGFVPILGEIAIGLETAAEVFLTPALIQACTKLVEVEGKAIVKMLENLAKPKRVTKKPTSTRPPESSHTSGKPRTTSCNVKRAGVAGDDDCRKRKVRRTRTTSIVDDTRAAPTATMTLNCAKYPQPCWHYSSVARYNPGDEFVTCQYKEQSDRDRPAVDEYDRERDRNKLPANCDADEWPPAYFADFNNGLAFLEGNSDHGAARPQFIRAVDSGENQAAGRLFRGKCAKKAPSRDIDTAYSDEPPKNGGGLWTQWVLVKAVFTRQVYSVSWSGLVDPGDGDDGLKINRCQPNFGDGKDHRGFALLNRDSWFDRNPWAKDYTAMYNPQKKRGVDVHPDDIVVIEANSSRRATDTELKRYFGLVRCSDDCSSEMQEIDLEATSAVIVAPPKTQPHPTYAETTSGSLITDASPSATKLDYFATPTATNLARET</sequence>
<comment type="similarity">
    <text evidence="2">Belongs to the glycosyl hydrolase 18 family. Chitinase class V subfamily.</text>
</comment>
<keyword evidence="10" id="KW-0624">Polysaccharide degradation</keyword>
<organism evidence="14 15">
    <name type="scientific">Aspergillus viridinutans</name>
    <dbReference type="NCBI Taxonomy" id="75553"/>
    <lineage>
        <taxon>Eukaryota</taxon>
        <taxon>Fungi</taxon>
        <taxon>Dikarya</taxon>
        <taxon>Ascomycota</taxon>
        <taxon>Pezizomycotina</taxon>
        <taxon>Eurotiomycetes</taxon>
        <taxon>Eurotiomycetidae</taxon>
        <taxon>Eurotiales</taxon>
        <taxon>Aspergillaceae</taxon>
        <taxon>Aspergillus</taxon>
        <taxon>Aspergillus subgen. Fumigati</taxon>
    </lineage>
</organism>
<comment type="caution">
    <text evidence="14">The sequence shown here is derived from an EMBL/GenBank/DDBJ whole genome shotgun (WGS) entry which is preliminary data.</text>
</comment>
<evidence type="ECO:0000256" key="12">
    <source>
        <dbReference type="SAM" id="MobiDB-lite"/>
    </source>
</evidence>
<evidence type="ECO:0000256" key="8">
    <source>
        <dbReference type="ARBA" id="ARBA00023277"/>
    </source>
</evidence>
<evidence type="ECO:0000256" key="4">
    <source>
        <dbReference type="ARBA" id="ARBA00022669"/>
    </source>
</evidence>
<dbReference type="InterPro" id="IPR036861">
    <property type="entry name" value="Endochitinase-like_sf"/>
</dbReference>
<dbReference type="OrthoDB" id="73875at2759"/>
<feature type="compositionally biased region" description="Polar residues" evidence="12">
    <location>
        <begin position="684"/>
        <end position="706"/>
    </location>
</feature>
<evidence type="ECO:0000256" key="5">
    <source>
        <dbReference type="ARBA" id="ARBA00022801"/>
    </source>
</evidence>
<dbReference type="InterPro" id="IPR050314">
    <property type="entry name" value="Glycosyl_Hydrlase_18"/>
</dbReference>
<dbReference type="InterPro" id="IPR011583">
    <property type="entry name" value="Chitinase_II/V-like_cat"/>
</dbReference>
<evidence type="ECO:0000313" key="14">
    <source>
        <dbReference type="EMBL" id="GIK01365.1"/>
    </source>
</evidence>
<dbReference type="InterPro" id="IPR001223">
    <property type="entry name" value="Glyco_hydro18_cat"/>
</dbReference>
<dbReference type="PROSITE" id="PS01095">
    <property type="entry name" value="GH18_1"/>
    <property type="match status" value="1"/>
</dbReference>
<dbReference type="Proteomes" id="UP000710440">
    <property type="component" value="Unassembled WGS sequence"/>
</dbReference>
<protein>
    <recommendedName>
        <fullName evidence="3">chitinase</fullName>
        <ecNumber evidence="3">3.2.1.14</ecNumber>
    </recommendedName>
</protein>
<keyword evidence="4" id="KW-0147">Chitin-binding</keyword>
<dbReference type="SUPFAM" id="SSF51445">
    <property type="entry name" value="(Trans)glycosidases"/>
    <property type="match status" value="1"/>
</dbReference>
<evidence type="ECO:0000256" key="10">
    <source>
        <dbReference type="ARBA" id="ARBA00023326"/>
    </source>
</evidence>
<dbReference type="GO" id="GO:0006032">
    <property type="term" value="P:chitin catabolic process"/>
    <property type="evidence" value="ECO:0007669"/>
    <property type="project" value="UniProtKB-KW"/>
</dbReference>
<name>A0A9P3BS93_ASPVI</name>
<dbReference type="SUPFAM" id="SSF54556">
    <property type="entry name" value="Chitinase insertion domain"/>
    <property type="match status" value="1"/>
</dbReference>
<dbReference type="SUPFAM" id="SSF57016">
    <property type="entry name" value="Plant lectins/antimicrobial peptides"/>
    <property type="match status" value="1"/>
</dbReference>
<keyword evidence="15" id="KW-1185">Reference proteome</keyword>
<keyword evidence="9 11" id="KW-0326">Glycosidase</keyword>
<reference evidence="14 15" key="1">
    <citation type="submission" date="2021-02" db="EMBL/GenBank/DDBJ databases">
        <title>Pan-genome distribution and transcriptional activeness of fungal secondary metabolism genes in Aspergillus section Fumigati.</title>
        <authorList>
            <person name="Takahashi H."/>
            <person name="Umemura M."/>
            <person name="Ninomiya A."/>
            <person name="Kusuya Y."/>
            <person name="Urayama S."/>
            <person name="Shimizu M."/>
            <person name="Watanabe A."/>
            <person name="Kamei K."/>
            <person name="Yaguchi T."/>
            <person name="Hagiwara D."/>
        </authorList>
    </citation>
    <scope>NUCLEOTIDE SEQUENCE [LARGE SCALE GENOMIC DNA]</scope>
    <source>
        <strain evidence="14 15">IFM 47045</strain>
    </source>
</reference>
<keyword evidence="6" id="KW-0146">Chitin degradation</keyword>
<evidence type="ECO:0000256" key="9">
    <source>
        <dbReference type="ARBA" id="ARBA00023295"/>
    </source>
</evidence>
<dbReference type="GeneID" id="66933381"/>
<proteinExistence type="inferred from homology"/>
<dbReference type="PANTHER" id="PTHR11177:SF333">
    <property type="entry name" value="CHITINASE"/>
    <property type="match status" value="1"/>
</dbReference>
<dbReference type="RefSeq" id="XP_043124551.1">
    <property type="nucleotide sequence ID" value="XM_043268616.1"/>
</dbReference>
<feature type="domain" description="GH18" evidence="13">
    <location>
        <begin position="71"/>
        <end position="431"/>
    </location>
</feature>
<dbReference type="GO" id="GO:0008843">
    <property type="term" value="F:endochitinase activity"/>
    <property type="evidence" value="ECO:0007669"/>
    <property type="project" value="UniProtKB-EC"/>
</dbReference>
<keyword evidence="8" id="KW-0119">Carbohydrate metabolism</keyword>
<dbReference type="SMART" id="SM00636">
    <property type="entry name" value="Glyco_18"/>
    <property type="match status" value="1"/>
</dbReference>
<evidence type="ECO:0000256" key="1">
    <source>
        <dbReference type="ARBA" id="ARBA00000822"/>
    </source>
</evidence>
<evidence type="ECO:0000256" key="6">
    <source>
        <dbReference type="ARBA" id="ARBA00023024"/>
    </source>
</evidence>
<dbReference type="EC" id="3.2.1.14" evidence="3"/>
<dbReference type="Gene3D" id="3.20.20.80">
    <property type="entry name" value="Glycosidases"/>
    <property type="match status" value="1"/>
</dbReference>
<dbReference type="InterPro" id="IPR017853">
    <property type="entry name" value="GH"/>
</dbReference>